<protein>
    <submittedName>
        <fullName evidence="2">NIPSNAP family protein</fullName>
    </submittedName>
</protein>
<feature type="domain" description="NIPSNAP" evidence="1">
    <location>
        <begin position="8"/>
        <end position="100"/>
    </location>
</feature>
<evidence type="ECO:0000313" key="3">
    <source>
        <dbReference type="Proteomes" id="UP001501788"/>
    </source>
</evidence>
<dbReference type="RefSeq" id="WP_345064456.1">
    <property type="nucleotide sequence ID" value="NZ_BAABEX010000013.1"/>
</dbReference>
<comment type="caution">
    <text evidence="2">The sequence shown here is derived from an EMBL/GenBank/DDBJ whole genome shotgun (WGS) entry which is preliminary data.</text>
</comment>
<accession>A0ABP8LC81</accession>
<sequence>MAVTVTLRYVLNPRKLVEFEHYARLWIPLVEKFGGRHHGYFLPSEGANNIALALFSFDSLAAYEVYRQRSLQDPDCLAAFRYADETDCIVSYERSFFRPVFG</sequence>
<dbReference type="Pfam" id="PF07978">
    <property type="entry name" value="NIPSNAP"/>
    <property type="match status" value="1"/>
</dbReference>
<dbReference type="SUPFAM" id="SSF54909">
    <property type="entry name" value="Dimeric alpha+beta barrel"/>
    <property type="match status" value="1"/>
</dbReference>
<dbReference type="EMBL" id="BAABEX010000013">
    <property type="protein sequence ID" value="GAA4425688.1"/>
    <property type="molecule type" value="Genomic_DNA"/>
</dbReference>
<dbReference type="InterPro" id="IPR011008">
    <property type="entry name" value="Dimeric_a/b-barrel"/>
</dbReference>
<name>A0ABP8LC81_9BURK</name>
<reference evidence="3" key="1">
    <citation type="journal article" date="2019" name="Int. J. Syst. Evol. Microbiol.">
        <title>The Global Catalogue of Microorganisms (GCM) 10K type strain sequencing project: providing services to taxonomists for standard genome sequencing and annotation.</title>
        <authorList>
            <consortium name="The Broad Institute Genomics Platform"/>
            <consortium name="The Broad Institute Genome Sequencing Center for Infectious Disease"/>
            <person name="Wu L."/>
            <person name="Ma J."/>
        </authorList>
    </citation>
    <scope>NUCLEOTIDE SEQUENCE [LARGE SCALE GENOMIC DNA]</scope>
    <source>
        <strain evidence="3">JCM 31890</strain>
    </source>
</reference>
<dbReference type="Proteomes" id="UP001501788">
    <property type="component" value="Unassembled WGS sequence"/>
</dbReference>
<keyword evidence="3" id="KW-1185">Reference proteome</keyword>
<evidence type="ECO:0000313" key="2">
    <source>
        <dbReference type="EMBL" id="GAA4425688.1"/>
    </source>
</evidence>
<proteinExistence type="predicted"/>
<organism evidence="2 3">
    <name type="scientific">Acidovorax lacteus</name>
    <dbReference type="NCBI Taxonomy" id="1924988"/>
    <lineage>
        <taxon>Bacteria</taxon>
        <taxon>Pseudomonadati</taxon>
        <taxon>Pseudomonadota</taxon>
        <taxon>Betaproteobacteria</taxon>
        <taxon>Burkholderiales</taxon>
        <taxon>Comamonadaceae</taxon>
        <taxon>Acidovorax</taxon>
    </lineage>
</organism>
<gene>
    <name evidence="2" type="ORF">GCM10023090_20990</name>
</gene>
<evidence type="ECO:0000259" key="1">
    <source>
        <dbReference type="Pfam" id="PF07978"/>
    </source>
</evidence>
<dbReference type="InterPro" id="IPR012577">
    <property type="entry name" value="NIPSNAP"/>
</dbReference>
<dbReference type="Gene3D" id="3.30.70.100">
    <property type="match status" value="1"/>
</dbReference>